<sequence>MYREKKFLGLITARGGSKGIPGKNIADLGGKPLLAWTIEAGLGSRYLDRLILSSDDEAIMAIARQRGCDVPFVRPAVLAQDGSSSMDVIMHALDQLEEHYDYLVLLQPTSPFRHAAHIDRMIEYTLEQQARMVVSVSKTRKSPTLLFYKNDDNTMVPVVSGDNSHRRQDAKPAYEYNGAIYISTVDYIREVRSYKTPEVLGFELTGFNDIDIDEPADLLYARFLADNNLY</sequence>
<name>A0AAP2DAA4_9BACT</name>
<evidence type="ECO:0000313" key="1">
    <source>
        <dbReference type="EMBL" id="MBT1688338.1"/>
    </source>
</evidence>
<reference evidence="1 2" key="1">
    <citation type="submission" date="2021-05" db="EMBL/GenBank/DDBJ databases">
        <title>A Polyphasic approach of four new species of the genus Ohtaekwangia: Ohtaekwangia histidinii sp. nov., Ohtaekwangia cretensis sp. nov., Ohtaekwangia indiensis sp. nov., Ohtaekwangia reichenbachii sp. nov. from diverse environment.</title>
        <authorList>
            <person name="Octaviana S."/>
        </authorList>
    </citation>
    <scope>NUCLEOTIDE SEQUENCE [LARGE SCALE GENOMIC DNA]</scope>
    <source>
        <strain evidence="1 2">PWU37</strain>
    </source>
</reference>
<organism evidence="1 2">
    <name type="scientific">Dawidia soli</name>
    <dbReference type="NCBI Taxonomy" id="2782352"/>
    <lineage>
        <taxon>Bacteria</taxon>
        <taxon>Pseudomonadati</taxon>
        <taxon>Bacteroidota</taxon>
        <taxon>Cytophagia</taxon>
        <taxon>Cytophagales</taxon>
        <taxon>Chryseotaleaceae</taxon>
        <taxon>Dawidia</taxon>
    </lineage>
</organism>
<dbReference type="InterPro" id="IPR050793">
    <property type="entry name" value="CMP-NeuNAc_synthase"/>
</dbReference>
<dbReference type="CDD" id="cd02513">
    <property type="entry name" value="CMP-NeuAc_Synthase"/>
    <property type="match status" value="1"/>
</dbReference>
<dbReference type="Pfam" id="PF02348">
    <property type="entry name" value="CTP_transf_3"/>
    <property type="match status" value="1"/>
</dbReference>
<dbReference type="PANTHER" id="PTHR21485">
    <property type="entry name" value="HAD SUPERFAMILY MEMBERS CMAS AND KDSC"/>
    <property type="match status" value="1"/>
</dbReference>
<dbReference type="RefSeq" id="WP_254091566.1">
    <property type="nucleotide sequence ID" value="NZ_JAHESC010000025.1"/>
</dbReference>
<evidence type="ECO:0000313" key="2">
    <source>
        <dbReference type="Proteomes" id="UP001319180"/>
    </source>
</evidence>
<accession>A0AAP2DAA4</accession>
<dbReference type="EMBL" id="JAHESC010000025">
    <property type="protein sequence ID" value="MBT1688338.1"/>
    <property type="molecule type" value="Genomic_DNA"/>
</dbReference>
<dbReference type="SUPFAM" id="SSF53448">
    <property type="entry name" value="Nucleotide-diphospho-sugar transferases"/>
    <property type="match status" value="1"/>
</dbReference>
<keyword evidence="1" id="KW-0808">Transferase</keyword>
<keyword evidence="1" id="KW-0548">Nucleotidyltransferase</keyword>
<dbReference type="InterPro" id="IPR003329">
    <property type="entry name" value="Cytidylyl_trans"/>
</dbReference>
<protein>
    <submittedName>
        <fullName evidence="1">Acylneuraminate cytidylyltransferase family protein</fullName>
    </submittedName>
</protein>
<dbReference type="PANTHER" id="PTHR21485:SF6">
    <property type="entry name" value="N-ACYLNEURAMINATE CYTIDYLYLTRANSFERASE-RELATED"/>
    <property type="match status" value="1"/>
</dbReference>
<keyword evidence="2" id="KW-1185">Reference proteome</keyword>
<dbReference type="AlphaFoldDB" id="A0AAP2DAA4"/>
<proteinExistence type="predicted"/>
<dbReference type="InterPro" id="IPR029044">
    <property type="entry name" value="Nucleotide-diphossugar_trans"/>
</dbReference>
<dbReference type="Proteomes" id="UP001319180">
    <property type="component" value="Unassembled WGS sequence"/>
</dbReference>
<dbReference type="GO" id="GO:0008781">
    <property type="term" value="F:N-acylneuraminate cytidylyltransferase activity"/>
    <property type="evidence" value="ECO:0007669"/>
    <property type="project" value="TreeGrafter"/>
</dbReference>
<comment type="caution">
    <text evidence="1">The sequence shown here is derived from an EMBL/GenBank/DDBJ whole genome shotgun (WGS) entry which is preliminary data.</text>
</comment>
<dbReference type="Gene3D" id="3.90.550.10">
    <property type="entry name" value="Spore Coat Polysaccharide Biosynthesis Protein SpsA, Chain A"/>
    <property type="match status" value="1"/>
</dbReference>
<gene>
    <name evidence="1" type="ORF">KK078_17335</name>
</gene>